<feature type="region of interest" description="Disordered" evidence="1">
    <location>
        <begin position="296"/>
        <end position="326"/>
    </location>
</feature>
<evidence type="ECO:0000313" key="3">
    <source>
        <dbReference type="Proteomes" id="UP000077671"/>
    </source>
</evidence>
<dbReference type="EMBL" id="LWDD02002086">
    <property type="protein sequence ID" value="KAE8242976.1"/>
    <property type="molecule type" value="Genomic_DNA"/>
</dbReference>
<protein>
    <submittedName>
        <fullName evidence="2">Uncharacterized protein</fullName>
    </submittedName>
</protein>
<evidence type="ECO:0000313" key="2">
    <source>
        <dbReference type="EMBL" id="KAE8242976.1"/>
    </source>
</evidence>
<feature type="compositionally biased region" description="Polar residues" evidence="1">
    <location>
        <begin position="191"/>
        <end position="205"/>
    </location>
</feature>
<dbReference type="Proteomes" id="UP000077671">
    <property type="component" value="Unassembled WGS sequence"/>
</dbReference>
<dbReference type="AlphaFoldDB" id="A0A177TAY0"/>
<feature type="compositionally biased region" description="Polar residues" evidence="1">
    <location>
        <begin position="161"/>
        <end position="171"/>
    </location>
</feature>
<feature type="region of interest" description="Disordered" evidence="1">
    <location>
        <begin position="161"/>
        <end position="240"/>
    </location>
</feature>
<proteinExistence type="predicted"/>
<reference evidence="2" key="2">
    <citation type="journal article" date="2019" name="IMA Fungus">
        <title>Genome sequencing and comparison of five Tilletia species to identify candidate genes for the detection of regulated species infecting wheat.</title>
        <authorList>
            <person name="Nguyen H.D.T."/>
            <person name="Sultana T."/>
            <person name="Kesanakurti P."/>
            <person name="Hambleton S."/>
        </authorList>
    </citation>
    <scope>NUCLEOTIDE SEQUENCE</scope>
    <source>
        <strain evidence="2">DAOMC 238032</strain>
    </source>
</reference>
<organism evidence="2 3">
    <name type="scientific">Tilletia caries</name>
    <name type="common">wheat bunt fungus</name>
    <dbReference type="NCBI Taxonomy" id="13290"/>
    <lineage>
        <taxon>Eukaryota</taxon>
        <taxon>Fungi</taxon>
        <taxon>Dikarya</taxon>
        <taxon>Basidiomycota</taxon>
        <taxon>Ustilaginomycotina</taxon>
        <taxon>Exobasidiomycetes</taxon>
        <taxon>Tilletiales</taxon>
        <taxon>Tilletiaceae</taxon>
        <taxon>Tilletia</taxon>
    </lineage>
</organism>
<gene>
    <name evidence="2" type="ORF">A4X03_0g7909</name>
</gene>
<reference evidence="2" key="1">
    <citation type="submission" date="2016-04" db="EMBL/GenBank/DDBJ databases">
        <authorList>
            <person name="Nguyen H.D."/>
            <person name="Kesanakurti P."/>
            <person name="Cullis J."/>
            <person name="Levesque C.A."/>
            <person name="Hambleton S."/>
        </authorList>
    </citation>
    <scope>NUCLEOTIDE SEQUENCE</scope>
    <source>
        <strain evidence="2">DAOMC 238032</strain>
    </source>
</reference>
<feature type="compositionally biased region" description="Basic and acidic residues" evidence="1">
    <location>
        <begin position="309"/>
        <end position="320"/>
    </location>
</feature>
<feature type="compositionally biased region" description="Acidic residues" evidence="1">
    <location>
        <begin position="181"/>
        <end position="190"/>
    </location>
</feature>
<evidence type="ECO:0000256" key="1">
    <source>
        <dbReference type="SAM" id="MobiDB-lite"/>
    </source>
</evidence>
<comment type="caution">
    <text evidence="2">The sequence shown here is derived from an EMBL/GenBank/DDBJ whole genome shotgun (WGS) entry which is preliminary data.</text>
</comment>
<sequence>MALAAKTPARPSGTTGSIVDALETFMQRKCDSFQETLFTALQKYLNVKITQSALQKYLNVKIPQLAEADDENDAPENGTSSSDNRAAEADGANESPPEVVASFKPGLELACSKAQDEMALVAKAAREMALVAKATRIALQQEIIWYQNRLDHRKPAYSAPNFVTQPESSTEFELAPHQADDGDEQMESDNGDVSRQLRTAVQEGQTRLEVDISSTAAEGGDHDASNSGTLPSDNRAAEADGVNKSPLDVVALFKRAAECVCHLTQDEMDILVRSTGVTPQVSKGWIQACRYHHNQSGTASTSATQLESSKGRELASRRADDGDEDMEFECRVPISLSKLASANHHQKGKGARNQGPQ</sequence>
<feature type="region of interest" description="Disordered" evidence="1">
    <location>
        <begin position="68"/>
        <end position="99"/>
    </location>
</feature>
<accession>A0A177TAY0</accession>
<name>A0A177TAY0_9BASI</name>
<feature type="compositionally biased region" description="Polar residues" evidence="1">
    <location>
        <begin position="296"/>
        <end position="308"/>
    </location>
</feature>